<evidence type="ECO:0000313" key="2">
    <source>
        <dbReference type="Proteomes" id="UP000249464"/>
    </source>
</evidence>
<proteinExistence type="predicted"/>
<protein>
    <submittedName>
        <fullName evidence="1">BQ5605_C008g05338 protein</fullName>
    </submittedName>
</protein>
<sequence length="85" mass="9717">MMPRRHRTGSREVPGDLPLLEDLRSHSLDIGQRRNWDILEGMTLGRLGPDKKEEMLLAASYRGGGTETPNVDRYQPIIAMETCYF</sequence>
<dbReference type="Proteomes" id="UP000249464">
    <property type="component" value="Unassembled WGS sequence"/>
</dbReference>
<dbReference type="AlphaFoldDB" id="A0A2X0PEW0"/>
<reference evidence="1 2" key="1">
    <citation type="submission" date="2016-11" db="EMBL/GenBank/DDBJ databases">
        <authorList>
            <person name="Jaros S."/>
            <person name="Januszkiewicz K."/>
            <person name="Wedrychowicz H."/>
        </authorList>
    </citation>
    <scope>NUCLEOTIDE SEQUENCE [LARGE SCALE GENOMIC DNA]</scope>
</reference>
<dbReference type="EMBL" id="FQNC01000048">
    <property type="protein sequence ID" value="SGY80253.1"/>
    <property type="molecule type" value="Genomic_DNA"/>
</dbReference>
<gene>
    <name evidence="1" type="primary">BQ5605_C008g05338</name>
    <name evidence="1" type="ORF">BQ5605_C008G05338</name>
</gene>
<accession>A0A2X0PEW0</accession>
<keyword evidence="2" id="KW-1185">Reference proteome</keyword>
<evidence type="ECO:0000313" key="1">
    <source>
        <dbReference type="EMBL" id="SGY80253.1"/>
    </source>
</evidence>
<dbReference type="STRING" id="796604.A0A2X0PEW0"/>
<name>A0A2X0PEW0_9BASI</name>
<organism evidence="1 2">
    <name type="scientific">Microbotryum silenes-dioicae</name>
    <dbReference type="NCBI Taxonomy" id="796604"/>
    <lineage>
        <taxon>Eukaryota</taxon>
        <taxon>Fungi</taxon>
        <taxon>Dikarya</taxon>
        <taxon>Basidiomycota</taxon>
        <taxon>Pucciniomycotina</taxon>
        <taxon>Microbotryomycetes</taxon>
        <taxon>Microbotryales</taxon>
        <taxon>Microbotryaceae</taxon>
        <taxon>Microbotryum</taxon>
    </lineage>
</organism>